<dbReference type="Gene3D" id="3.40.190.100">
    <property type="entry name" value="Glycine betaine-binding periplasmic protein, domain 2"/>
    <property type="match status" value="1"/>
</dbReference>
<feature type="domain" description="ABC-type glycine betaine transport system substrate-binding" evidence="6">
    <location>
        <begin position="215"/>
        <end position="307"/>
    </location>
</feature>
<dbReference type="PANTHER" id="PTHR47737:SF1">
    <property type="entry name" value="GLYCINE BETAINE_PROLINE BETAINE TRANSPORT SYSTEM PERMEASE PROTEIN PROW"/>
    <property type="match status" value="1"/>
</dbReference>
<dbReference type="GO" id="GO:0015226">
    <property type="term" value="F:carnitine transmembrane transporter activity"/>
    <property type="evidence" value="ECO:0007669"/>
    <property type="project" value="TreeGrafter"/>
</dbReference>
<reference evidence="7 8" key="1">
    <citation type="submission" date="2016-11" db="EMBL/GenBank/DDBJ databases">
        <authorList>
            <person name="Jaros S."/>
            <person name="Januszkiewicz K."/>
            <person name="Wedrychowicz H."/>
        </authorList>
    </citation>
    <scope>NUCLEOTIDE SEQUENCE [LARGE SCALE GENOMIC DNA]</scope>
    <source>
        <strain evidence="7 8">DSM 16010</strain>
    </source>
</reference>
<evidence type="ECO:0000259" key="6">
    <source>
        <dbReference type="Pfam" id="PF04069"/>
    </source>
</evidence>
<evidence type="ECO:0000256" key="5">
    <source>
        <dbReference type="SAM" id="SignalP"/>
    </source>
</evidence>
<evidence type="ECO:0000256" key="1">
    <source>
        <dbReference type="ARBA" id="ARBA00004236"/>
    </source>
</evidence>
<keyword evidence="3" id="KW-1003">Cell membrane</keyword>
<dbReference type="GO" id="GO:0005275">
    <property type="term" value="F:amine transmembrane transporter activity"/>
    <property type="evidence" value="ECO:0007669"/>
    <property type="project" value="TreeGrafter"/>
</dbReference>
<dbReference type="Pfam" id="PF04069">
    <property type="entry name" value="OpuAC"/>
    <property type="match status" value="2"/>
</dbReference>
<dbReference type="Gene3D" id="3.10.105.10">
    <property type="entry name" value="Dipeptide-binding Protein, Domain 3"/>
    <property type="match status" value="1"/>
</dbReference>
<feature type="domain" description="ABC-type glycine betaine transport system substrate-binding" evidence="6">
    <location>
        <begin position="46"/>
        <end position="186"/>
    </location>
</feature>
<proteinExistence type="predicted"/>
<dbReference type="OrthoDB" id="9787902at2"/>
<dbReference type="PANTHER" id="PTHR47737">
    <property type="entry name" value="GLYCINE BETAINE/PROLINE BETAINE TRANSPORT SYSTEM PERMEASE PROTEIN PROW"/>
    <property type="match status" value="1"/>
</dbReference>
<dbReference type="AlphaFoldDB" id="A0A1M7JW10"/>
<dbReference type="GO" id="GO:0043190">
    <property type="term" value="C:ATP-binding cassette (ABC) transporter complex"/>
    <property type="evidence" value="ECO:0007669"/>
    <property type="project" value="InterPro"/>
</dbReference>
<evidence type="ECO:0000256" key="4">
    <source>
        <dbReference type="ARBA" id="ARBA00023136"/>
    </source>
</evidence>
<accession>A0A1M7JW10</accession>
<evidence type="ECO:0000313" key="7">
    <source>
        <dbReference type="EMBL" id="SHM57209.1"/>
    </source>
</evidence>
<evidence type="ECO:0000313" key="8">
    <source>
        <dbReference type="Proteomes" id="UP000184206"/>
    </source>
</evidence>
<evidence type="ECO:0000256" key="3">
    <source>
        <dbReference type="ARBA" id="ARBA00022475"/>
    </source>
</evidence>
<keyword evidence="2" id="KW-0813">Transport</keyword>
<feature type="chain" id="PRO_5039668938" evidence="5">
    <location>
        <begin position="25"/>
        <end position="309"/>
    </location>
</feature>
<dbReference type="InterPro" id="IPR007210">
    <property type="entry name" value="ABC_Gly_betaine_transp_sub-bd"/>
</dbReference>
<name>A0A1M7JW10_9BACL</name>
<organism evidence="7 8">
    <name type="scientific">Lacicoccus alkaliphilus DSM 16010</name>
    <dbReference type="NCBI Taxonomy" id="1123231"/>
    <lineage>
        <taxon>Bacteria</taxon>
        <taxon>Bacillati</taxon>
        <taxon>Bacillota</taxon>
        <taxon>Bacilli</taxon>
        <taxon>Bacillales</taxon>
        <taxon>Salinicoccaceae</taxon>
        <taxon>Lacicoccus</taxon>
    </lineage>
</organism>
<gene>
    <name evidence="7" type="ORF">SAMN02745189_02397</name>
</gene>
<dbReference type="GO" id="GO:0015871">
    <property type="term" value="P:choline transport"/>
    <property type="evidence" value="ECO:0007669"/>
    <property type="project" value="TreeGrafter"/>
</dbReference>
<dbReference type="GO" id="GO:0031460">
    <property type="term" value="P:glycine betaine transport"/>
    <property type="evidence" value="ECO:0007669"/>
    <property type="project" value="TreeGrafter"/>
</dbReference>
<dbReference type="SUPFAM" id="SSF53850">
    <property type="entry name" value="Periplasmic binding protein-like II"/>
    <property type="match status" value="2"/>
</dbReference>
<dbReference type="Proteomes" id="UP000184206">
    <property type="component" value="Unassembled WGS sequence"/>
</dbReference>
<feature type="signal peptide" evidence="5">
    <location>
        <begin position="1"/>
        <end position="24"/>
    </location>
</feature>
<sequence>MLFNFNFMRFMLFGILFSSLVAGGCGTDRTEADDFSGGGPGLNYSEEMDFTITGVDLGAGHTAVINDATEAYDSLEGWQQDNASAAAMLAELDDAVENEEPIAVAAWSPHFKFSQYDLKYLEDPESIFGEGESMRTIVRTGLEEDLPGAYAILDSIQFEMETIEEAVLQGSDPASDHAQIAREWVAANQDAVEEWTSGAAPAEGVPVALVTTYRDDALFTANVAAAALSQHGFDVTLTVLDTLSLFEAISAGDADASLSPWLPITDETYYNEYSNQIDDLGPHTEGAKIGIAVPEYMSVDSLEDLAPKN</sequence>
<comment type="subcellular location">
    <subcellularLocation>
        <location evidence="1">Cell membrane</location>
    </subcellularLocation>
</comment>
<evidence type="ECO:0000256" key="2">
    <source>
        <dbReference type="ARBA" id="ARBA00022448"/>
    </source>
</evidence>
<protein>
    <submittedName>
        <fullName evidence="7">Glycine betaine/proline transport system substrate-binding protein</fullName>
    </submittedName>
</protein>
<keyword evidence="8" id="KW-1185">Reference proteome</keyword>
<keyword evidence="4" id="KW-0472">Membrane</keyword>
<keyword evidence="5" id="KW-0732">Signal</keyword>
<dbReference type="EMBL" id="FRCF01000014">
    <property type="protein sequence ID" value="SHM57209.1"/>
    <property type="molecule type" value="Genomic_DNA"/>
</dbReference>
<dbReference type="STRING" id="1123231.SAMN02745189_02397"/>